<feature type="transmembrane region" description="Helical" evidence="1">
    <location>
        <begin position="47"/>
        <end position="65"/>
    </location>
</feature>
<keyword evidence="1" id="KW-0812">Transmembrane</keyword>
<dbReference type="STRING" id="1177154.Y5S_00820"/>
<dbReference type="EMBL" id="ARXV01000003">
    <property type="protein sequence ID" value="KGD65596.1"/>
    <property type="molecule type" value="Genomic_DNA"/>
</dbReference>
<name>A0A095SLV3_9GAMM</name>
<organism evidence="2 3">
    <name type="scientific">Alcanivorax nanhaiticus</name>
    <dbReference type="NCBI Taxonomy" id="1177154"/>
    <lineage>
        <taxon>Bacteria</taxon>
        <taxon>Pseudomonadati</taxon>
        <taxon>Pseudomonadota</taxon>
        <taxon>Gammaproteobacteria</taxon>
        <taxon>Oceanospirillales</taxon>
        <taxon>Alcanivoracaceae</taxon>
        <taxon>Alcanivorax</taxon>
    </lineage>
</organism>
<reference evidence="2 3" key="1">
    <citation type="submission" date="2012-09" db="EMBL/GenBank/DDBJ databases">
        <title>Genome Sequence of alkane-degrading Bacterium Alcanivorax sp. 19-m-6.</title>
        <authorList>
            <person name="Lai Q."/>
            <person name="Shao Z."/>
        </authorList>
    </citation>
    <scope>NUCLEOTIDE SEQUENCE [LARGE SCALE GENOMIC DNA]</scope>
    <source>
        <strain evidence="2 3">19-m-6</strain>
    </source>
</reference>
<evidence type="ECO:0000313" key="3">
    <source>
        <dbReference type="Proteomes" id="UP000029444"/>
    </source>
</evidence>
<dbReference type="AlphaFoldDB" id="A0A095SLV3"/>
<gene>
    <name evidence="2" type="ORF">Y5S_00820</name>
</gene>
<evidence type="ECO:0000256" key="1">
    <source>
        <dbReference type="SAM" id="Phobius"/>
    </source>
</evidence>
<feature type="transmembrane region" description="Helical" evidence="1">
    <location>
        <begin position="72"/>
        <end position="94"/>
    </location>
</feature>
<comment type="caution">
    <text evidence="2">The sequence shown here is derived from an EMBL/GenBank/DDBJ whole genome shotgun (WGS) entry which is preliminary data.</text>
</comment>
<dbReference type="OrthoDB" id="6401891at2"/>
<dbReference type="eggNOG" id="ENOG5033A1G">
    <property type="taxonomic scope" value="Bacteria"/>
</dbReference>
<keyword evidence="1" id="KW-1133">Transmembrane helix</keyword>
<dbReference type="RefSeq" id="WP_035230752.1">
    <property type="nucleotide sequence ID" value="NZ_ARXV01000003.1"/>
</dbReference>
<dbReference type="PATRIC" id="fig|1177154.3.peg.827"/>
<evidence type="ECO:0000313" key="2">
    <source>
        <dbReference type="EMBL" id="KGD65596.1"/>
    </source>
</evidence>
<accession>A0A095SLV3</accession>
<evidence type="ECO:0008006" key="4">
    <source>
        <dbReference type="Google" id="ProtNLM"/>
    </source>
</evidence>
<dbReference type="Pfam" id="PF14248">
    <property type="entry name" value="DUF4345"/>
    <property type="match status" value="1"/>
</dbReference>
<feature type="transmembrane region" description="Helical" evidence="1">
    <location>
        <begin position="5"/>
        <end position="27"/>
    </location>
</feature>
<dbReference type="InterPro" id="IPR025597">
    <property type="entry name" value="DUF4345"/>
</dbReference>
<dbReference type="Proteomes" id="UP000029444">
    <property type="component" value="Unassembled WGS sequence"/>
</dbReference>
<feature type="transmembrane region" description="Helical" evidence="1">
    <location>
        <begin position="100"/>
        <end position="120"/>
    </location>
</feature>
<keyword evidence="1" id="KW-0472">Membrane</keyword>
<proteinExistence type="predicted"/>
<sequence>MQAWLVRIVALVFLAYGVGFVFVPGLLMQQVVGEIPVASSAWIDLRATYGGLSLGVGLLLAVLSMRTETLRAGTLGVVFLMAGMAGGRIVGMVLDGSPNGYMMLYLLLEIVTAALAVWTLRGSPKLI</sequence>
<keyword evidence="3" id="KW-1185">Reference proteome</keyword>
<protein>
    <recommendedName>
        <fullName evidence="4">DUF4345 domain-containing protein</fullName>
    </recommendedName>
</protein>